<feature type="region of interest" description="Disordered" evidence="1">
    <location>
        <begin position="268"/>
        <end position="326"/>
    </location>
</feature>
<gene>
    <name evidence="3" type="ORF">MCUN1_002202</name>
</gene>
<keyword evidence="2" id="KW-0472">Membrane</keyword>
<keyword evidence="2" id="KW-0812">Transmembrane</keyword>
<dbReference type="EMBL" id="CP119879">
    <property type="protein sequence ID" value="WFD35348.1"/>
    <property type="molecule type" value="Genomic_DNA"/>
</dbReference>
<sequence length="446" mass="50163">MYAYAPPFPISYRWLFQPLSSLSASDWQAAISNLSPKDLQSYYVMIPMELRNTFFRRVNASRWSTWAAIATATVVSSAVALYYAAPWGAFDDLGFMTGDDDHHFMITTHDEDNAAYESDDEPVDEDLLDGFRWGDKRRNSMFLLVSSDPKSDLSRRPIHLDFTEHMPRLARIELMPQIDLSKVNAQLEANSLKHPVSLQVPPAIMFTDPFEKEDGFQKKRNFAQISPGFSPGTCSPVGRSMSCSEVEQIPSILKRDSLALSQPKPKRALLSSDMKHDMVQRARSPLSQMHTSMDEGPVLTESPESSTELDPNEIPKDTSAPRSRRSIVITEPDWAPFADTNTRARTRSIIASLKEPRANSDSDALGAAFGNNDEVNSLLAPAVSEDGELWFERFMHSTAATSKRMDWRRRNSANLAELFDKLEQLRKSRDGEGMKQITAEKTTNSI</sequence>
<evidence type="ECO:0000313" key="4">
    <source>
        <dbReference type="Proteomes" id="UP001219933"/>
    </source>
</evidence>
<proteinExistence type="predicted"/>
<dbReference type="AlphaFoldDB" id="A0AAF0EZA5"/>
<reference evidence="3" key="1">
    <citation type="submission" date="2023-03" db="EMBL/GenBank/DDBJ databases">
        <title>Mating type loci evolution in Malassezia.</title>
        <authorList>
            <person name="Coelho M.A."/>
        </authorList>
    </citation>
    <scope>NUCLEOTIDE SEQUENCE</scope>
    <source>
        <strain evidence="3">CBS 11721</strain>
    </source>
</reference>
<organism evidence="3 4">
    <name type="scientific">Malassezia cuniculi</name>
    <dbReference type="NCBI Taxonomy" id="948313"/>
    <lineage>
        <taxon>Eukaryota</taxon>
        <taxon>Fungi</taxon>
        <taxon>Dikarya</taxon>
        <taxon>Basidiomycota</taxon>
        <taxon>Ustilaginomycotina</taxon>
        <taxon>Malasseziomycetes</taxon>
        <taxon>Malasseziales</taxon>
        <taxon>Malasseziaceae</taxon>
        <taxon>Malassezia</taxon>
    </lineage>
</organism>
<keyword evidence="4" id="KW-1185">Reference proteome</keyword>
<protein>
    <submittedName>
        <fullName evidence="3">Uncharacterized protein</fullName>
    </submittedName>
</protein>
<evidence type="ECO:0000256" key="2">
    <source>
        <dbReference type="SAM" id="Phobius"/>
    </source>
</evidence>
<feature type="transmembrane region" description="Helical" evidence="2">
    <location>
        <begin position="63"/>
        <end position="85"/>
    </location>
</feature>
<evidence type="ECO:0000313" key="3">
    <source>
        <dbReference type="EMBL" id="WFD35348.1"/>
    </source>
</evidence>
<name>A0AAF0EZA5_9BASI</name>
<evidence type="ECO:0000256" key="1">
    <source>
        <dbReference type="SAM" id="MobiDB-lite"/>
    </source>
</evidence>
<accession>A0AAF0EZA5</accession>
<dbReference type="Proteomes" id="UP001219933">
    <property type="component" value="Chromosome 3"/>
</dbReference>
<keyword evidence="2" id="KW-1133">Transmembrane helix</keyword>